<keyword evidence="1" id="KW-1133">Transmembrane helix</keyword>
<dbReference type="InterPro" id="IPR047676">
    <property type="entry name" value="FxLYD_dom"/>
</dbReference>
<protein>
    <submittedName>
        <fullName evidence="3">Uncharacterized protein</fullName>
    </submittedName>
</protein>
<feature type="chain" id="PRO_5018539965" evidence="2">
    <location>
        <begin position="22"/>
        <end position="228"/>
    </location>
</feature>
<proteinExistence type="predicted"/>
<keyword evidence="2" id="KW-0732">Signal</keyword>
<dbReference type="Proteomes" id="UP000274578">
    <property type="component" value="Chromosome 1"/>
</dbReference>
<evidence type="ECO:0000313" key="4">
    <source>
        <dbReference type="Proteomes" id="UP000274578"/>
    </source>
</evidence>
<evidence type="ECO:0000256" key="1">
    <source>
        <dbReference type="SAM" id="Phobius"/>
    </source>
</evidence>
<gene>
    <name evidence="3" type="ORF">NCTC13071_00071</name>
</gene>
<accession>A0A3S4T939</accession>
<dbReference type="EMBL" id="LR134384">
    <property type="protein sequence ID" value="VEH14104.1"/>
    <property type="molecule type" value="Genomic_DNA"/>
</dbReference>
<sequence length="228" mass="25772">MKKTLLIFVGLLLSATSFALGKDSADAVIMLDYEQAWNDDTGRLSLRNNTNEPIEDLSFQITYIDMQGRTIGTENFNKDIYISPGETKTVDIPAFNADEHYSYYKSVAKKDSANIFIIRFDLTDYNEQGRLAAGGKSLQNNDKTSAVYHSDESLFKRLGPIAWLMLFVVLVGIELAFYIIVAIMAKQRNRNPIVWIVLSMFASPFLIAIILLIIGKAYTPDEDINHRR</sequence>
<dbReference type="RefSeq" id="WP_018921071.1">
    <property type="nucleotide sequence ID" value="NZ_LR134384.1"/>
</dbReference>
<dbReference type="KEGG" id="poc:NCTC13071_00071"/>
<name>A0A3S4T939_9BACT</name>
<keyword evidence="1" id="KW-0812">Transmembrane</keyword>
<reference evidence="3 4" key="1">
    <citation type="submission" date="2018-12" db="EMBL/GenBank/DDBJ databases">
        <authorList>
            <consortium name="Pathogen Informatics"/>
        </authorList>
    </citation>
    <scope>NUCLEOTIDE SEQUENCE [LARGE SCALE GENOMIC DNA]</scope>
    <source>
        <strain evidence="3 4">NCTC13071</strain>
    </source>
</reference>
<dbReference type="AlphaFoldDB" id="A0A3S4T939"/>
<feature type="transmembrane region" description="Helical" evidence="1">
    <location>
        <begin position="193"/>
        <end position="214"/>
    </location>
</feature>
<evidence type="ECO:0000256" key="2">
    <source>
        <dbReference type="SAM" id="SignalP"/>
    </source>
</evidence>
<evidence type="ECO:0000313" key="3">
    <source>
        <dbReference type="EMBL" id="VEH14104.1"/>
    </source>
</evidence>
<feature type="signal peptide" evidence="2">
    <location>
        <begin position="1"/>
        <end position="21"/>
    </location>
</feature>
<keyword evidence="1" id="KW-0472">Membrane</keyword>
<organism evidence="3 4">
    <name type="scientific">Segatella oris</name>
    <dbReference type="NCBI Taxonomy" id="28135"/>
    <lineage>
        <taxon>Bacteria</taxon>
        <taxon>Pseudomonadati</taxon>
        <taxon>Bacteroidota</taxon>
        <taxon>Bacteroidia</taxon>
        <taxon>Bacteroidales</taxon>
        <taxon>Prevotellaceae</taxon>
        <taxon>Segatella</taxon>
    </lineage>
</organism>
<feature type="transmembrane region" description="Helical" evidence="1">
    <location>
        <begin position="161"/>
        <end position="181"/>
    </location>
</feature>
<dbReference type="NCBIfam" id="NF038353">
    <property type="entry name" value="FxLYD_dom"/>
    <property type="match status" value="1"/>
</dbReference>
<dbReference type="GeneID" id="85010999"/>